<dbReference type="RefSeq" id="WP_111635020.1">
    <property type="nucleotide sequence ID" value="NZ_QLLR01000021.1"/>
</dbReference>
<dbReference type="InterPro" id="IPR019734">
    <property type="entry name" value="TPR_rpt"/>
</dbReference>
<dbReference type="SUPFAM" id="SSF81901">
    <property type="entry name" value="HCP-like"/>
    <property type="match status" value="1"/>
</dbReference>
<proteinExistence type="predicted"/>
<name>A0A327SF47_9SPHI</name>
<accession>A0A327SF47</accession>
<reference evidence="1 2" key="1">
    <citation type="submission" date="2018-06" db="EMBL/GenBank/DDBJ databases">
        <title>Genomic Encyclopedia of Archaeal and Bacterial Type Strains, Phase II (KMG-II): from individual species to whole genera.</title>
        <authorList>
            <person name="Goeker M."/>
        </authorList>
    </citation>
    <scope>NUCLEOTIDE SEQUENCE [LARGE SCALE GENOMIC DNA]</scope>
    <source>
        <strain evidence="1 2">DSM 14825</strain>
    </source>
</reference>
<evidence type="ECO:0000313" key="1">
    <source>
        <dbReference type="EMBL" id="RAJ27032.1"/>
    </source>
</evidence>
<comment type="caution">
    <text evidence="1">The sequence shown here is derived from an EMBL/GenBank/DDBJ whole genome shotgun (WGS) entry which is preliminary data.</text>
</comment>
<sequence>MRKLIYIIIILSAPLFSIAQIVSKIDQEKLLDLYQAQRYTEAADYLKSVYSVTTEVPKEISQLAYANMMAGNLPVAEKYYLKLHSDHPNNLPVLFNLANISHRRGDDTRSKSFYLEIAKIDSTNFNVYKQLAALVIAPTAPEKIDFLTKANALNPVHPDVAFDLSYSLNLINKNEQAYTVIQTALAADTSNMILLKAKMPVCIALSKIEETIKTGNQLMTLGDSSGYVLNNLGKAYFIKKEYLKALGMFKAIEKLQQKSEVILYYTALCYRELNDYPNSIESMKLAIKEGISSNTDKYYKILGETYEANSMLKNANDSYLKSLTFENDGGVFYNLGLINDFKIARKQTAVKYYKLYLASKPDPVKYKEVIEYVKLRITAIKAKE</sequence>
<dbReference type="EMBL" id="QLLR01000021">
    <property type="protein sequence ID" value="RAJ27032.1"/>
    <property type="molecule type" value="Genomic_DNA"/>
</dbReference>
<protein>
    <submittedName>
        <fullName evidence="1">Uncharacterized protein</fullName>
    </submittedName>
</protein>
<evidence type="ECO:0000313" key="2">
    <source>
        <dbReference type="Proteomes" id="UP000249754"/>
    </source>
</evidence>
<dbReference type="InterPro" id="IPR011990">
    <property type="entry name" value="TPR-like_helical_dom_sf"/>
</dbReference>
<dbReference type="Gene3D" id="1.25.40.10">
    <property type="entry name" value="Tetratricopeptide repeat domain"/>
    <property type="match status" value="2"/>
</dbReference>
<dbReference type="Proteomes" id="UP000249754">
    <property type="component" value="Unassembled WGS sequence"/>
</dbReference>
<dbReference type="AlphaFoldDB" id="A0A327SF47"/>
<gene>
    <name evidence="1" type="ORF">LY11_03609</name>
</gene>
<organism evidence="1 2">
    <name type="scientific">Pedobacter cryoconitis</name>
    <dbReference type="NCBI Taxonomy" id="188932"/>
    <lineage>
        <taxon>Bacteria</taxon>
        <taxon>Pseudomonadati</taxon>
        <taxon>Bacteroidota</taxon>
        <taxon>Sphingobacteriia</taxon>
        <taxon>Sphingobacteriales</taxon>
        <taxon>Sphingobacteriaceae</taxon>
        <taxon>Pedobacter</taxon>
    </lineage>
</organism>
<dbReference type="SMART" id="SM00028">
    <property type="entry name" value="TPR"/>
    <property type="match status" value="5"/>
</dbReference>
<dbReference type="SUPFAM" id="SSF48452">
    <property type="entry name" value="TPR-like"/>
    <property type="match status" value="2"/>
</dbReference>
<dbReference type="OrthoDB" id="1221582at2"/>